<reference evidence="2" key="1">
    <citation type="submission" date="2018-04" db="EMBL/GenBank/DDBJ databases">
        <title>WGS assembly of Panicum hallii.</title>
        <authorList>
            <person name="Lovell J."/>
            <person name="Jenkins J."/>
            <person name="Lowry D."/>
            <person name="Mamidi S."/>
            <person name="Sreedasyam A."/>
            <person name="Weng X."/>
            <person name="Barry K."/>
            <person name="Bonette J."/>
            <person name="Campitelli B."/>
            <person name="Daum C."/>
            <person name="Gordon S."/>
            <person name="Gould B."/>
            <person name="Lipzen A."/>
            <person name="Macqueen A."/>
            <person name="Palacio-Mejia J."/>
            <person name="Plott C."/>
            <person name="Shakirov E."/>
            <person name="Shu S."/>
            <person name="Yoshinaga Y."/>
            <person name="Zane M."/>
            <person name="Rokhsar D."/>
            <person name="Grimwood J."/>
            <person name="Schmutz J."/>
            <person name="Juenger T."/>
        </authorList>
    </citation>
    <scope>NUCLEOTIDE SEQUENCE [LARGE SCALE GENOMIC DNA]</scope>
    <source>
        <strain evidence="2">FIL2</strain>
    </source>
</reference>
<accession>A0A2T8IMF1</accession>
<dbReference type="Proteomes" id="UP000243499">
    <property type="component" value="Chromosome 5"/>
</dbReference>
<dbReference type="AlphaFoldDB" id="A0A2T8IMF1"/>
<feature type="compositionally biased region" description="Basic and acidic residues" evidence="1">
    <location>
        <begin position="148"/>
        <end position="159"/>
    </location>
</feature>
<feature type="region of interest" description="Disordered" evidence="1">
    <location>
        <begin position="140"/>
        <end position="159"/>
    </location>
</feature>
<evidence type="ECO:0000256" key="1">
    <source>
        <dbReference type="SAM" id="MobiDB-lite"/>
    </source>
</evidence>
<gene>
    <name evidence="2" type="ORF">PAHAL_5G365400</name>
</gene>
<protein>
    <submittedName>
        <fullName evidence="2">Uncharacterized protein</fullName>
    </submittedName>
</protein>
<evidence type="ECO:0000313" key="2">
    <source>
        <dbReference type="EMBL" id="PVH38829.1"/>
    </source>
</evidence>
<dbReference type="EMBL" id="CM008050">
    <property type="protein sequence ID" value="PVH38829.1"/>
    <property type="molecule type" value="Genomic_DNA"/>
</dbReference>
<proteinExistence type="predicted"/>
<dbReference type="Gramene" id="PVH38829">
    <property type="protein sequence ID" value="PVH38829"/>
    <property type="gene ID" value="PAHAL_5G365400"/>
</dbReference>
<name>A0A2T8IMF1_9POAL</name>
<organism evidence="2">
    <name type="scientific">Panicum hallii</name>
    <dbReference type="NCBI Taxonomy" id="206008"/>
    <lineage>
        <taxon>Eukaryota</taxon>
        <taxon>Viridiplantae</taxon>
        <taxon>Streptophyta</taxon>
        <taxon>Embryophyta</taxon>
        <taxon>Tracheophyta</taxon>
        <taxon>Spermatophyta</taxon>
        <taxon>Magnoliopsida</taxon>
        <taxon>Liliopsida</taxon>
        <taxon>Poales</taxon>
        <taxon>Poaceae</taxon>
        <taxon>PACMAD clade</taxon>
        <taxon>Panicoideae</taxon>
        <taxon>Panicodae</taxon>
        <taxon>Paniceae</taxon>
        <taxon>Panicinae</taxon>
        <taxon>Panicum</taxon>
        <taxon>Panicum sect. Panicum</taxon>
    </lineage>
</organism>
<sequence>MYQTQLDQVTKNLMSRVHKQQIQRRQKDLNTAKEDTHWLHRNESYEPVVTRGADELGALRIEENNVMPLLGVTLDIPRYGELTFAGDLTPNETVGTRDIPGLGLTFANNGIAPNESCGSQVIPEIADLTYIRCGKKPDDAGDNIWNRQPRESCHRESIA</sequence>